<dbReference type="PANTHER" id="PTHR30188">
    <property type="entry name" value="ABC TRANSPORTER PERMEASE PROTEIN-RELATED"/>
    <property type="match status" value="1"/>
</dbReference>
<name>A0A838ZNZ9_9FLAO</name>
<comment type="caution">
    <text evidence="2">The sequence shown here is derived from an EMBL/GenBank/DDBJ whole genome shotgun (WGS) entry which is preliminary data.</text>
</comment>
<protein>
    <submittedName>
        <fullName evidence="2">ABC transporter permease</fullName>
    </submittedName>
</protein>
<dbReference type="RefSeq" id="WP_182043318.1">
    <property type="nucleotide sequence ID" value="NZ_JACDZE010000001.1"/>
</dbReference>
<keyword evidence="1" id="KW-1133">Transmembrane helix</keyword>
<dbReference type="EMBL" id="JACDZE010000001">
    <property type="protein sequence ID" value="MBA5629047.1"/>
    <property type="molecule type" value="Genomic_DNA"/>
</dbReference>
<sequence>MLKLLGFIGAYFLFLKKVFKKPQGAKVFRKLIMREVYDLGMSSVGLVAFISLFMGAVTAIQMAQNFQGADIPVPDYYISYATKVVLILEFSPTIISLILAGKVGSYIASSIGTMRVTEQIDALDVMGINSPSFLVMPKIVAAVLFNPILIMISIAMGLVGGYLIGEVTQMWSQSDYIIGLQMPMATRLFVYTFVKTVCFAFVIATVPAFYGYHVKGGSLEVGRSSTSAVVWTSVILIILNLVLTQTILS</sequence>
<feature type="transmembrane region" description="Helical" evidence="1">
    <location>
        <begin position="139"/>
        <end position="164"/>
    </location>
</feature>
<keyword evidence="1" id="KW-0812">Transmembrane</keyword>
<dbReference type="Proteomes" id="UP000552241">
    <property type="component" value="Unassembled WGS sequence"/>
</dbReference>
<proteinExistence type="predicted"/>
<dbReference type="Pfam" id="PF02405">
    <property type="entry name" value="MlaE"/>
    <property type="match status" value="1"/>
</dbReference>
<feature type="transmembrane region" description="Helical" evidence="1">
    <location>
        <begin position="188"/>
        <end position="210"/>
    </location>
</feature>
<accession>A0A838ZNZ9</accession>
<dbReference type="InterPro" id="IPR030802">
    <property type="entry name" value="Permease_MalE"/>
</dbReference>
<dbReference type="AlphaFoldDB" id="A0A838ZNZ9"/>
<dbReference type="PANTHER" id="PTHR30188:SF4">
    <property type="entry name" value="PROTEIN TRIGALACTOSYLDIACYLGLYCEROL 1, CHLOROPLASTIC"/>
    <property type="match status" value="1"/>
</dbReference>
<evidence type="ECO:0000313" key="2">
    <source>
        <dbReference type="EMBL" id="MBA5629047.1"/>
    </source>
</evidence>
<dbReference type="GO" id="GO:0005548">
    <property type="term" value="F:phospholipid transporter activity"/>
    <property type="evidence" value="ECO:0007669"/>
    <property type="project" value="TreeGrafter"/>
</dbReference>
<keyword evidence="3" id="KW-1185">Reference proteome</keyword>
<keyword evidence="1" id="KW-0472">Membrane</keyword>
<organism evidence="2 3">
    <name type="scientific">Moheibacter lacus</name>
    <dbReference type="NCBI Taxonomy" id="2745851"/>
    <lineage>
        <taxon>Bacteria</taxon>
        <taxon>Pseudomonadati</taxon>
        <taxon>Bacteroidota</taxon>
        <taxon>Flavobacteriia</taxon>
        <taxon>Flavobacteriales</taxon>
        <taxon>Weeksellaceae</taxon>
        <taxon>Moheibacter</taxon>
    </lineage>
</organism>
<evidence type="ECO:0000313" key="3">
    <source>
        <dbReference type="Proteomes" id="UP000552241"/>
    </source>
</evidence>
<reference evidence="2 3" key="1">
    <citation type="submission" date="2020-07" db="EMBL/GenBank/DDBJ databases">
        <title>Moheibacter lacus sp. nov., a member of the family Flavobacteriaceae isolated from freshwater lake sediment.</title>
        <authorList>
            <person name="Liu Y."/>
        </authorList>
    </citation>
    <scope>NUCLEOTIDE SEQUENCE [LARGE SCALE GENOMIC DNA]</scope>
    <source>
        <strain evidence="2 3">BDHS18</strain>
    </source>
</reference>
<feature type="transmembrane region" description="Helical" evidence="1">
    <location>
        <begin position="84"/>
        <end position="108"/>
    </location>
</feature>
<feature type="transmembrane region" description="Helical" evidence="1">
    <location>
        <begin position="230"/>
        <end position="248"/>
    </location>
</feature>
<feature type="transmembrane region" description="Helical" evidence="1">
    <location>
        <begin position="44"/>
        <end position="63"/>
    </location>
</feature>
<evidence type="ECO:0000256" key="1">
    <source>
        <dbReference type="SAM" id="Phobius"/>
    </source>
</evidence>
<gene>
    <name evidence="2" type="ORF">HU137_04600</name>
</gene>
<dbReference type="GO" id="GO:0043190">
    <property type="term" value="C:ATP-binding cassette (ABC) transporter complex"/>
    <property type="evidence" value="ECO:0007669"/>
    <property type="project" value="InterPro"/>
</dbReference>